<evidence type="ECO:0000313" key="2">
    <source>
        <dbReference type="Proteomes" id="UP000501690"/>
    </source>
</evidence>
<dbReference type="AlphaFoldDB" id="A0A4D6MPL2"/>
<sequence>MSIVAVSYCYIASGLSITQERCSSNTILTSVEKLLLRENKKKRLAGMWVR</sequence>
<proteinExistence type="predicted"/>
<evidence type="ECO:0000313" key="1">
    <source>
        <dbReference type="EMBL" id="QCE02978.1"/>
    </source>
</evidence>
<gene>
    <name evidence="1" type="ORF">DEO72_LG8g995</name>
</gene>
<accession>A0A4D6MPL2</accession>
<dbReference type="Proteomes" id="UP000501690">
    <property type="component" value="Linkage Group LG8"/>
</dbReference>
<protein>
    <submittedName>
        <fullName evidence="1">Uncharacterized protein</fullName>
    </submittedName>
</protein>
<name>A0A4D6MPL2_VIGUN</name>
<organism evidence="1 2">
    <name type="scientific">Vigna unguiculata</name>
    <name type="common">Cowpea</name>
    <dbReference type="NCBI Taxonomy" id="3917"/>
    <lineage>
        <taxon>Eukaryota</taxon>
        <taxon>Viridiplantae</taxon>
        <taxon>Streptophyta</taxon>
        <taxon>Embryophyta</taxon>
        <taxon>Tracheophyta</taxon>
        <taxon>Spermatophyta</taxon>
        <taxon>Magnoliopsida</taxon>
        <taxon>eudicotyledons</taxon>
        <taxon>Gunneridae</taxon>
        <taxon>Pentapetalae</taxon>
        <taxon>rosids</taxon>
        <taxon>fabids</taxon>
        <taxon>Fabales</taxon>
        <taxon>Fabaceae</taxon>
        <taxon>Papilionoideae</taxon>
        <taxon>50 kb inversion clade</taxon>
        <taxon>NPAAA clade</taxon>
        <taxon>indigoferoid/millettioid clade</taxon>
        <taxon>Phaseoleae</taxon>
        <taxon>Vigna</taxon>
    </lineage>
</organism>
<reference evidence="1 2" key="1">
    <citation type="submission" date="2019-04" db="EMBL/GenBank/DDBJ databases">
        <title>An improved genome assembly and genetic linkage map for asparagus bean, Vigna unguiculata ssp. sesquipedialis.</title>
        <authorList>
            <person name="Xia Q."/>
            <person name="Zhang R."/>
            <person name="Dong Y."/>
        </authorList>
    </citation>
    <scope>NUCLEOTIDE SEQUENCE [LARGE SCALE GENOMIC DNA]</scope>
    <source>
        <tissue evidence="1">Leaf</tissue>
    </source>
</reference>
<keyword evidence="2" id="KW-1185">Reference proteome</keyword>
<dbReference type="EMBL" id="CP039352">
    <property type="protein sequence ID" value="QCE02978.1"/>
    <property type="molecule type" value="Genomic_DNA"/>
</dbReference>